<feature type="transmembrane region" description="Helical" evidence="1">
    <location>
        <begin position="63"/>
        <end position="84"/>
    </location>
</feature>
<feature type="transmembrane region" description="Helical" evidence="1">
    <location>
        <begin position="23"/>
        <end position="51"/>
    </location>
</feature>
<dbReference type="Proteomes" id="UP000554342">
    <property type="component" value="Unassembled WGS sequence"/>
</dbReference>
<dbReference type="AlphaFoldDB" id="A0A840Z1V7"/>
<evidence type="ECO:0000259" key="2">
    <source>
        <dbReference type="Pfam" id="PF02517"/>
    </source>
</evidence>
<dbReference type="PANTHER" id="PTHR39430">
    <property type="entry name" value="MEMBRANE-ASSOCIATED PROTEASE-RELATED"/>
    <property type="match status" value="1"/>
</dbReference>
<feature type="transmembrane region" description="Helical" evidence="1">
    <location>
        <begin position="266"/>
        <end position="287"/>
    </location>
</feature>
<feature type="transmembrane region" description="Helical" evidence="1">
    <location>
        <begin position="163"/>
        <end position="187"/>
    </location>
</feature>
<dbReference type="EMBL" id="JACIJI010000005">
    <property type="protein sequence ID" value="MBB5719696.1"/>
    <property type="molecule type" value="Genomic_DNA"/>
</dbReference>
<dbReference type="GO" id="GO:0004175">
    <property type="term" value="F:endopeptidase activity"/>
    <property type="evidence" value="ECO:0007669"/>
    <property type="project" value="UniProtKB-ARBA"/>
</dbReference>
<feature type="transmembrane region" description="Helical" evidence="1">
    <location>
        <begin position="104"/>
        <end position="124"/>
    </location>
</feature>
<feature type="transmembrane region" description="Helical" evidence="1">
    <location>
        <begin position="225"/>
        <end position="246"/>
    </location>
</feature>
<dbReference type="RefSeq" id="WP_184004782.1">
    <property type="nucleotide sequence ID" value="NZ_BAABIF010000030.1"/>
</dbReference>
<evidence type="ECO:0000313" key="4">
    <source>
        <dbReference type="Proteomes" id="UP000554342"/>
    </source>
</evidence>
<reference evidence="3 4" key="1">
    <citation type="submission" date="2020-08" db="EMBL/GenBank/DDBJ databases">
        <title>Genomic Encyclopedia of Type Strains, Phase IV (KMG-IV): sequencing the most valuable type-strain genomes for metagenomic binning, comparative biology and taxonomic classification.</title>
        <authorList>
            <person name="Goeker M."/>
        </authorList>
    </citation>
    <scope>NUCLEOTIDE SEQUENCE [LARGE SCALE GENOMIC DNA]</scope>
    <source>
        <strain evidence="3 4">DSM 27203</strain>
    </source>
</reference>
<dbReference type="GO" id="GO:0080120">
    <property type="term" value="P:CAAX-box protein maturation"/>
    <property type="evidence" value="ECO:0007669"/>
    <property type="project" value="UniProtKB-ARBA"/>
</dbReference>
<accession>A0A840Z1V7</accession>
<name>A0A840Z1V7_9SPHN</name>
<keyword evidence="1" id="KW-1133">Transmembrane helix</keyword>
<proteinExistence type="predicted"/>
<evidence type="ECO:0000313" key="3">
    <source>
        <dbReference type="EMBL" id="MBB5719696.1"/>
    </source>
</evidence>
<dbReference type="Pfam" id="PF02517">
    <property type="entry name" value="Rce1-like"/>
    <property type="match status" value="1"/>
</dbReference>
<organism evidence="3 4">
    <name type="scientific">Stakelama sediminis</name>
    <dbReference type="NCBI Taxonomy" id="463200"/>
    <lineage>
        <taxon>Bacteria</taxon>
        <taxon>Pseudomonadati</taxon>
        <taxon>Pseudomonadota</taxon>
        <taxon>Alphaproteobacteria</taxon>
        <taxon>Sphingomonadales</taxon>
        <taxon>Sphingomonadaceae</taxon>
        <taxon>Stakelama</taxon>
    </lineage>
</organism>
<evidence type="ECO:0000256" key="1">
    <source>
        <dbReference type="SAM" id="Phobius"/>
    </source>
</evidence>
<gene>
    <name evidence="3" type="ORF">FHR23_002644</name>
</gene>
<protein>
    <recommendedName>
        <fullName evidence="2">CAAX prenyl protease 2/Lysostaphin resistance protein A-like domain-containing protein</fullName>
    </recommendedName>
</protein>
<dbReference type="InterPro" id="IPR003675">
    <property type="entry name" value="Rce1/LyrA-like_dom"/>
</dbReference>
<keyword evidence="1" id="KW-0472">Membrane</keyword>
<keyword evidence="1" id="KW-0812">Transmembrane</keyword>
<comment type="caution">
    <text evidence="3">The sequence shown here is derived from an EMBL/GenBank/DDBJ whole genome shotgun (WGS) entry which is preliminary data.</text>
</comment>
<feature type="domain" description="CAAX prenyl protease 2/Lysostaphin resistance protein A-like" evidence="2">
    <location>
        <begin position="141"/>
        <end position="229"/>
    </location>
</feature>
<dbReference type="PANTHER" id="PTHR39430:SF1">
    <property type="entry name" value="PROTEASE"/>
    <property type="match status" value="1"/>
</dbReference>
<sequence length="299" mass="31129">MARLVTLGDARVLGPGKLRWLRALGWMVLVGALVIFSFGLIGGGFMGIAASRAGIPLKLLDPSIILLATILAALVATSLYAALVRWGEKREPDELKLRFLPAELPLGLLIGAAMQAAAVGLLWLGGWVTISAQPITHILTALDDTVQSGVMEEVLFRLVILRLVWRAFGPGWALAISAAFFGAAHLSNPNSNWFAAVCIAVEAGIMLASFYILTGRIWVSMGVHAGWNFTQGWIFGAAVSGTAGFAGGPLTTQPVAGAAAWLSGGAFGPEASLAGLLVGTVVGVAVLKRAYDLGRMGKG</sequence>
<feature type="transmembrane region" description="Helical" evidence="1">
    <location>
        <begin position="193"/>
        <end position="213"/>
    </location>
</feature>
<keyword evidence="4" id="KW-1185">Reference proteome</keyword>